<dbReference type="AlphaFoldDB" id="A0A9Q1CMP3"/>
<proteinExistence type="predicted"/>
<dbReference type="InterPro" id="IPR026516">
    <property type="entry name" value="THAP1/10"/>
</dbReference>
<comment type="caution">
    <text evidence="8">The sequence shown here is derived from an EMBL/GenBank/DDBJ whole genome shotgun (WGS) entry which is preliminary data.</text>
</comment>
<dbReference type="PANTHER" id="PTHR46600:SF11">
    <property type="entry name" value="THAP DOMAIN-CONTAINING PROTEIN 10"/>
    <property type="match status" value="1"/>
</dbReference>
<evidence type="ECO:0000256" key="3">
    <source>
        <dbReference type="ARBA" id="ARBA00022833"/>
    </source>
</evidence>
<sequence length="118" mass="13268">MPRRCVVGGCSNIPDGRGRISVHRFPKAKRMRKIWINFVNNTRSDFACTDNSVICSNHFTEECFDPSFAVKLQFGLDSRGRTLLDGEYPSIKCKAEPEDKVSLKTNAPSNSITDNARQ</sequence>
<keyword evidence="3" id="KW-0862">Zinc</keyword>
<dbReference type="GO" id="GO:0008270">
    <property type="term" value="F:zinc ion binding"/>
    <property type="evidence" value="ECO:0007669"/>
    <property type="project" value="UniProtKB-KW"/>
</dbReference>
<reference evidence="8" key="1">
    <citation type="submission" date="2021-10" db="EMBL/GenBank/DDBJ databases">
        <title>Tropical sea cucumber genome reveals ecological adaptation and Cuvierian tubules defense mechanism.</title>
        <authorList>
            <person name="Chen T."/>
        </authorList>
    </citation>
    <scope>NUCLEOTIDE SEQUENCE</scope>
    <source>
        <strain evidence="8">Nanhai2018</strain>
        <tissue evidence="8">Muscle</tissue>
    </source>
</reference>
<evidence type="ECO:0000256" key="4">
    <source>
        <dbReference type="ARBA" id="ARBA00023125"/>
    </source>
</evidence>
<dbReference type="EMBL" id="JAIZAY010000001">
    <property type="protein sequence ID" value="KAJ8048467.1"/>
    <property type="molecule type" value="Genomic_DNA"/>
</dbReference>
<dbReference type="Pfam" id="PF05485">
    <property type="entry name" value="THAP"/>
    <property type="match status" value="1"/>
</dbReference>
<dbReference type="Proteomes" id="UP001152320">
    <property type="component" value="Chromosome 1"/>
</dbReference>
<dbReference type="Gene3D" id="6.20.210.20">
    <property type="entry name" value="THAP domain"/>
    <property type="match status" value="1"/>
</dbReference>
<dbReference type="GO" id="GO:0043565">
    <property type="term" value="F:sequence-specific DNA binding"/>
    <property type="evidence" value="ECO:0007669"/>
    <property type="project" value="InterPro"/>
</dbReference>
<keyword evidence="4 5" id="KW-0238">DNA-binding</keyword>
<protein>
    <submittedName>
        <fullName evidence="8">THAP domain-containing protein 10</fullName>
    </submittedName>
</protein>
<evidence type="ECO:0000313" key="9">
    <source>
        <dbReference type="Proteomes" id="UP001152320"/>
    </source>
</evidence>
<keyword evidence="2 5" id="KW-0863">Zinc-finger</keyword>
<feature type="domain" description="THAP-type" evidence="7">
    <location>
        <begin position="1"/>
        <end position="92"/>
    </location>
</feature>
<dbReference type="OrthoDB" id="5982876at2759"/>
<dbReference type="InterPro" id="IPR038441">
    <property type="entry name" value="THAP_Znf_sf"/>
</dbReference>
<dbReference type="SMART" id="SM00980">
    <property type="entry name" value="THAP"/>
    <property type="match status" value="1"/>
</dbReference>
<organism evidence="8 9">
    <name type="scientific">Holothuria leucospilota</name>
    <name type="common">Black long sea cucumber</name>
    <name type="synonym">Mertensiothuria leucospilota</name>
    <dbReference type="NCBI Taxonomy" id="206669"/>
    <lineage>
        <taxon>Eukaryota</taxon>
        <taxon>Metazoa</taxon>
        <taxon>Echinodermata</taxon>
        <taxon>Eleutherozoa</taxon>
        <taxon>Echinozoa</taxon>
        <taxon>Holothuroidea</taxon>
        <taxon>Aspidochirotacea</taxon>
        <taxon>Aspidochirotida</taxon>
        <taxon>Holothuriidae</taxon>
        <taxon>Holothuria</taxon>
    </lineage>
</organism>
<dbReference type="InterPro" id="IPR006612">
    <property type="entry name" value="THAP_Znf"/>
</dbReference>
<dbReference type="SUPFAM" id="SSF57716">
    <property type="entry name" value="Glucocorticoid receptor-like (DNA-binding domain)"/>
    <property type="match status" value="1"/>
</dbReference>
<keyword evidence="1" id="KW-0479">Metal-binding</keyword>
<name>A0A9Q1CMP3_HOLLE</name>
<evidence type="ECO:0000256" key="6">
    <source>
        <dbReference type="SAM" id="MobiDB-lite"/>
    </source>
</evidence>
<feature type="compositionally biased region" description="Polar residues" evidence="6">
    <location>
        <begin position="103"/>
        <end position="118"/>
    </location>
</feature>
<gene>
    <name evidence="8" type="ORF">HOLleu_00794</name>
</gene>
<keyword evidence="9" id="KW-1185">Reference proteome</keyword>
<dbReference type="PROSITE" id="PS50950">
    <property type="entry name" value="ZF_THAP"/>
    <property type="match status" value="1"/>
</dbReference>
<evidence type="ECO:0000256" key="2">
    <source>
        <dbReference type="ARBA" id="ARBA00022771"/>
    </source>
</evidence>
<evidence type="ECO:0000259" key="7">
    <source>
        <dbReference type="PROSITE" id="PS50950"/>
    </source>
</evidence>
<evidence type="ECO:0000256" key="5">
    <source>
        <dbReference type="PROSITE-ProRule" id="PRU00309"/>
    </source>
</evidence>
<dbReference type="PANTHER" id="PTHR46600">
    <property type="entry name" value="THAP DOMAIN-CONTAINING"/>
    <property type="match status" value="1"/>
</dbReference>
<accession>A0A9Q1CMP3</accession>
<evidence type="ECO:0000313" key="8">
    <source>
        <dbReference type="EMBL" id="KAJ8048467.1"/>
    </source>
</evidence>
<evidence type="ECO:0000256" key="1">
    <source>
        <dbReference type="ARBA" id="ARBA00022723"/>
    </source>
</evidence>
<feature type="region of interest" description="Disordered" evidence="6">
    <location>
        <begin position="99"/>
        <end position="118"/>
    </location>
</feature>